<keyword evidence="1" id="KW-0677">Repeat</keyword>
<feature type="domain" description="Nephrocystin 3-like N-terminal" evidence="4">
    <location>
        <begin position="396"/>
        <end position="561"/>
    </location>
</feature>
<dbReference type="Gene3D" id="3.40.50.300">
    <property type="entry name" value="P-loop containing nucleotide triphosphate hydrolases"/>
    <property type="match status" value="1"/>
</dbReference>
<dbReference type="PANTHER" id="PTHR10039">
    <property type="entry name" value="AMELOGENIN"/>
    <property type="match status" value="1"/>
</dbReference>
<proteinExistence type="predicted"/>
<evidence type="ECO:0000313" key="5">
    <source>
        <dbReference type="EMBL" id="KAK3941650.1"/>
    </source>
</evidence>
<feature type="domain" description="GPI inositol-deacylase winged helix" evidence="3">
    <location>
        <begin position="672"/>
        <end position="743"/>
    </location>
</feature>
<dbReference type="Pfam" id="PF22939">
    <property type="entry name" value="WHD_GPIID"/>
    <property type="match status" value="1"/>
</dbReference>
<dbReference type="Pfam" id="PF24883">
    <property type="entry name" value="NPHP3_N"/>
    <property type="match status" value="1"/>
</dbReference>
<dbReference type="SUPFAM" id="SSF53474">
    <property type="entry name" value="alpha/beta-Hydrolases"/>
    <property type="match status" value="1"/>
</dbReference>
<evidence type="ECO:0000259" key="4">
    <source>
        <dbReference type="Pfam" id="PF24883"/>
    </source>
</evidence>
<feature type="region of interest" description="Disordered" evidence="2">
    <location>
        <begin position="1"/>
        <end position="23"/>
    </location>
</feature>
<sequence length="1676" mass="189277">MFRRFRRGAADQSDEPAVPAHVRSTSEPLDIAYRPAPSAINRQNSIVGWTAVDRQNSIAASTVIGTPEPSVPRASTTFSSLNPSRNTQGLSLIQSAQESVADIIFVHGLGGTSWNTWCWEHDPDFFWPAWLQDEEGLSNLRIFTYGYNANIRGPDTPLSILDFAESLLVGMRGYGYDGSEAERPLGSRPIIFLAHSMGGLVVKKAYTIGKIDDRYSQIIALVRGIIFFSTPHRGSSLAETLNRVLSVMVGLSKKVYVSELESNSTSIRDINRYFLPLCGPLQLVSLYETLSTRVSPGVKKMVVGEDTGVLNYEKEIRFPMNADHHTVCKYQSREDENYRNVVSFLRQITRNIHVEASSHSPSIHRLEASKTLEQILGIQEDPVEDLDKHRSQALTGSCEWLRSRESFIQWLSASDDQSRLLCLSGLPGTGKSTLAAMTIDHLQKSFLDQSCQYHFFMESQPTKKSIAYCLRSIAFQLASTHRQFAERLIQLDQDMGDALASQKAQTIWSKVFEGILFRMEFERQLHWVIDAVDEAETPPVLLRLLSQMQPLACIKVMLLSRPTKDIASIPTALNAVVRHDSISVADTIDDIRAYVHCVVREALPVEESLQGAVTEQVISKAEGSFLWTHLALDTLRDNWHTHGDIESAMSTIPKGMASLYHSMVLAIESQDPKPKEMARRILTWAACGFRPLKVAELQVALQPEFKGFANLRNTIIQICGNFVRLDNDTVSLIHSTARQFLITPYRGEPELIPFNAGHESLAIACLRYLSDDRWRSILFKVEESNLAAQNDRLAPIFEDYSFLKYAVNNWAYHVRHSPPDSSILLQHLKLFFGKQHVLTWIQAAALSRNLPNLPQTARFIKLFLKTRRTKKKDPYLRSLTSPEEDSFQDGFQDGEVTFLQRWSVDLIRLLGKFGMNLAQSPSAIYKHVPPFCPHNSIISETYARQGRSLVQVSGIPSKGWDDNLARLSVGQDETASKVRCAGTYVLALVSTSGTIVVWSAETCEELRRLEHEEYVVLMEVNEAGSMVVSSGRFTLRVWDIATGRQLHCIDKDPRARPMYVSFGKLDTELVVAYDDCAVVWYDLTSSTESRRVLVYIAEDRHRGCPRLFTLSPDLTRVAIAYRGRPVFVWDLLGPSNQQPRRFICAADETRWNISAADAFNAPEVVAWHPDGDSIYILYQDTTIVHWHLIEDEQIEHPKTEAREMVISIDGSFLLTSTNSGSFSVWALPRFNLIYRLQSEEFVRDLTFSPDAQRIYDVRGSICSVWEPDALVRPDDLEEHPDGLSSIFDGSLMSEAISEPVSEPVFSQDGNRSLITALVCANDDHFFCCGRDDGTVTIHEMATGKKVKKVMSHDTTAEIIALDWSPSRKYLVSADDMGEIVCKRLRQKDGGTNGWAVYPVFETCTEETVTQFLFSLDESLLLIGTASEDQIWNLKTKSMLCKRQKTMATRSGKWMNHPFDPEHLVYVVDLDQMCVYKWADFEGEELIQKLAVVEEAPGNQAEASRISLAGKTMAASEEIIQSLSLINGNQFLIIETLPDEGYSRHTKLSIVRLTDSRGTYLQTDHDETHQMQLLRRRLSEIESSCGIQRFLGCYWNRIAFIDQQNWLCTCDVGWEMDVDVGKTVQRSYFLPRDWLNSLETVQLVTLSKQGLLMVPRNGEVAIVRYTKNLNRGDTMER</sequence>
<accession>A0AAN6N9I0</accession>
<dbReference type="EMBL" id="MU853781">
    <property type="protein sequence ID" value="KAK3941650.1"/>
    <property type="molecule type" value="Genomic_DNA"/>
</dbReference>
<evidence type="ECO:0000259" key="3">
    <source>
        <dbReference type="Pfam" id="PF22939"/>
    </source>
</evidence>
<dbReference type="InterPro" id="IPR027417">
    <property type="entry name" value="P-loop_NTPase"/>
</dbReference>
<dbReference type="PANTHER" id="PTHR10039:SF16">
    <property type="entry name" value="GPI INOSITOL-DEACYLASE"/>
    <property type="match status" value="1"/>
</dbReference>
<name>A0AAN6N9I0_9PEZI</name>
<dbReference type="InterPro" id="IPR029058">
    <property type="entry name" value="AB_hydrolase_fold"/>
</dbReference>
<reference evidence="6" key="1">
    <citation type="journal article" date="2023" name="Mol. Phylogenet. Evol.">
        <title>Genome-scale phylogeny and comparative genomics of the fungal order Sordariales.</title>
        <authorList>
            <person name="Hensen N."/>
            <person name="Bonometti L."/>
            <person name="Westerberg I."/>
            <person name="Brannstrom I.O."/>
            <person name="Guillou S."/>
            <person name="Cros-Aarteil S."/>
            <person name="Calhoun S."/>
            <person name="Haridas S."/>
            <person name="Kuo A."/>
            <person name="Mondo S."/>
            <person name="Pangilinan J."/>
            <person name="Riley R."/>
            <person name="LaButti K."/>
            <person name="Andreopoulos B."/>
            <person name="Lipzen A."/>
            <person name="Chen C."/>
            <person name="Yan M."/>
            <person name="Daum C."/>
            <person name="Ng V."/>
            <person name="Clum A."/>
            <person name="Steindorff A."/>
            <person name="Ohm R.A."/>
            <person name="Martin F."/>
            <person name="Silar P."/>
            <person name="Natvig D.O."/>
            <person name="Lalanne C."/>
            <person name="Gautier V."/>
            <person name="Ament-Velasquez S.L."/>
            <person name="Kruys A."/>
            <person name="Hutchinson M.I."/>
            <person name="Powell A.J."/>
            <person name="Barry K."/>
            <person name="Miller A.N."/>
            <person name="Grigoriev I.V."/>
            <person name="Debuchy R."/>
            <person name="Gladieux P."/>
            <person name="Hiltunen Thoren M."/>
            <person name="Johannesson H."/>
        </authorList>
    </citation>
    <scope>NUCLEOTIDE SEQUENCE [LARGE SCALE GENOMIC DNA]</scope>
    <source>
        <strain evidence="6">CBS 340.73</strain>
    </source>
</reference>
<dbReference type="InterPro" id="IPR015943">
    <property type="entry name" value="WD40/YVTN_repeat-like_dom_sf"/>
</dbReference>
<evidence type="ECO:0000256" key="2">
    <source>
        <dbReference type="SAM" id="MobiDB-lite"/>
    </source>
</evidence>
<dbReference type="SUPFAM" id="SSF52540">
    <property type="entry name" value="P-loop containing nucleoside triphosphate hydrolases"/>
    <property type="match status" value="1"/>
</dbReference>
<dbReference type="SUPFAM" id="SSF50998">
    <property type="entry name" value="Quinoprotein alcohol dehydrogenase-like"/>
    <property type="match status" value="1"/>
</dbReference>
<evidence type="ECO:0000256" key="1">
    <source>
        <dbReference type="ARBA" id="ARBA00022737"/>
    </source>
</evidence>
<dbReference type="Gene3D" id="3.40.50.1820">
    <property type="entry name" value="alpha/beta hydrolase"/>
    <property type="match status" value="1"/>
</dbReference>
<dbReference type="InterPro" id="IPR056884">
    <property type="entry name" value="NPHP3-like_N"/>
</dbReference>
<gene>
    <name evidence="5" type="ORF">QBC46DRAFT_340368</name>
</gene>
<dbReference type="Gene3D" id="2.130.10.10">
    <property type="entry name" value="YVTN repeat-like/Quinoprotein amine dehydrogenase"/>
    <property type="match status" value="3"/>
</dbReference>
<organism evidence="5 6">
    <name type="scientific">Diplogelasinospora grovesii</name>
    <dbReference type="NCBI Taxonomy" id="303347"/>
    <lineage>
        <taxon>Eukaryota</taxon>
        <taxon>Fungi</taxon>
        <taxon>Dikarya</taxon>
        <taxon>Ascomycota</taxon>
        <taxon>Pezizomycotina</taxon>
        <taxon>Sordariomycetes</taxon>
        <taxon>Sordariomycetidae</taxon>
        <taxon>Sordariales</taxon>
        <taxon>Diplogelasinosporaceae</taxon>
        <taxon>Diplogelasinospora</taxon>
    </lineage>
</organism>
<dbReference type="InterPro" id="IPR054471">
    <property type="entry name" value="GPIID_WHD"/>
</dbReference>
<dbReference type="InterPro" id="IPR001680">
    <property type="entry name" value="WD40_rpt"/>
</dbReference>
<keyword evidence="6" id="KW-1185">Reference proteome</keyword>
<comment type="caution">
    <text evidence="5">The sequence shown here is derived from an EMBL/GenBank/DDBJ whole genome shotgun (WGS) entry which is preliminary data.</text>
</comment>
<dbReference type="SMART" id="SM00320">
    <property type="entry name" value="WD40"/>
    <property type="match status" value="7"/>
</dbReference>
<dbReference type="Proteomes" id="UP001303473">
    <property type="component" value="Unassembled WGS sequence"/>
</dbReference>
<protein>
    <submittedName>
        <fullName evidence="5">Vegetative incompatibility protein HET-E-1</fullName>
    </submittedName>
</protein>
<dbReference type="InterPro" id="IPR011047">
    <property type="entry name" value="Quinoprotein_ADH-like_sf"/>
</dbReference>
<evidence type="ECO:0000313" key="6">
    <source>
        <dbReference type="Proteomes" id="UP001303473"/>
    </source>
</evidence>